<organism evidence="2 3">
    <name type="scientific">Penicillium vulpinum</name>
    <dbReference type="NCBI Taxonomy" id="29845"/>
    <lineage>
        <taxon>Eukaryota</taxon>
        <taxon>Fungi</taxon>
        <taxon>Dikarya</taxon>
        <taxon>Ascomycota</taxon>
        <taxon>Pezizomycotina</taxon>
        <taxon>Eurotiomycetes</taxon>
        <taxon>Eurotiomycetidae</taxon>
        <taxon>Eurotiales</taxon>
        <taxon>Aspergillaceae</taxon>
        <taxon>Penicillium</taxon>
    </lineage>
</organism>
<name>A0A1V6S4Q5_9EURO</name>
<dbReference type="OrthoDB" id="4450707at2759"/>
<protein>
    <submittedName>
        <fullName evidence="2">Uncharacterized protein</fullName>
    </submittedName>
</protein>
<evidence type="ECO:0000256" key="1">
    <source>
        <dbReference type="SAM" id="MobiDB-lite"/>
    </source>
</evidence>
<sequence>MMENGVHEIADQFENLTAQSPAAENASHLSAAQVEVTEPGLQDSVPNAPEGTDPQVSVSSQSELTDIDESLWNDPVDSAHVSQSLSTKSHFINPTAPRVGYKVSASGELVIVEEEESIIPDVPGPRKTPPPAFISFDRLAKGLSPKLTPNPTISPTQPRSLAVERIMGPKQPIPARILELLEEWHEVDPDTEHPAALAGRAPSTWKNFQAFNDEGDECEISIFQISLKGQARRTLTYRIMILHSQNGPEELVVYGQPRPKFRGPLGKGTRGVYLLDWLETEKKGHVRACGLKLWRSDEKKITFSANMFDDGHKCTQLPGSNDVFNMRASPCTPKKGTKPNRDIEDAESTSSEPPFSPLRSRRQGLINTKSENENEDRTPVASRPSWGHSISPSPTYDKSHPLGKPWKPQKRRRSTLSSNYEPTLQIRYKLMSDVSDQIRVFKTNDAKVVFEKAQGFYKGSDKRTGLLCTVSGVEGVRYVGEGCIDEFEILQEDIRKSSDFSYEERVVEVKPAMGF</sequence>
<reference evidence="3" key="1">
    <citation type="journal article" date="2017" name="Nat. Microbiol.">
        <title>Global analysis of biosynthetic gene clusters reveals vast potential of secondary metabolite production in Penicillium species.</title>
        <authorList>
            <person name="Nielsen J.C."/>
            <person name="Grijseels S."/>
            <person name="Prigent S."/>
            <person name="Ji B."/>
            <person name="Dainat J."/>
            <person name="Nielsen K.F."/>
            <person name="Frisvad J.C."/>
            <person name="Workman M."/>
            <person name="Nielsen J."/>
        </authorList>
    </citation>
    <scope>NUCLEOTIDE SEQUENCE [LARGE SCALE GENOMIC DNA]</scope>
    <source>
        <strain evidence="3">IBT 29486</strain>
    </source>
</reference>
<proteinExistence type="predicted"/>
<dbReference type="EMBL" id="MDYP01000007">
    <property type="protein sequence ID" value="OQE09031.1"/>
    <property type="molecule type" value="Genomic_DNA"/>
</dbReference>
<accession>A0A1V6S4Q5</accession>
<evidence type="ECO:0000313" key="3">
    <source>
        <dbReference type="Proteomes" id="UP000191518"/>
    </source>
</evidence>
<feature type="region of interest" description="Disordered" evidence="1">
    <location>
        <begin position="318"/>
        <end position="418"/>
    </location>
</feature>
<keyword evidence="3" id="KW-1185">Reference proteome</keyword>
<dbReference type="AlphaFoldDB" id="A0A1V6S4Q5"/>
<comment type="caution">
    <text evidence="2">The sequence shown here is derived from an EMBL/GenBank/DDBJ whole genome shotgun (WGS) entry which is preliminary data.</text>
</comment>
<feature type="region of interest" description="Disordered" evidence="1">
    <location>
        <begin position="41"/>
        <end position="62"/>
    </location>
</feature>
<dbReference type="Proteomes" id="UP000191518">
    <property type="component" value="Unassembled WGS sequence"/>
</dbReference>
<evidence type="ECO:0000313" key="2">
    <source>
        <dbReference type="EMBL" id="OQE09031.1"/>
    </source>
</evidence>
<gene>
    <name evidence="2" type="ORF">PENVUL_c007G00243</name>
</gene>